<feature type="transmembrane region" description="Helical" evidence="2">
    <location>
        <begin position="53"/>
        <end position="86"/>
    </location>
</feature>
<evidence type="ECO:0000256" key="1">
    <source>
        <dbReference type="SAM" id="MobiDB-lite"/>
    </source>
</evidence>
<reference evidence="5" key="2">
    <citation type="submission" date="2016-02" db="EMBL/GenBank/DDBJ databases">
        <title>Draft genome sequence of five rapidly growing Mycobacterium species.</title>
        <authorList>
            <person name="Katahira K."/>
            <person name="Gotou Y."/>
            <person name="Iida K."/>
            <person name="Ogura Y."/>
            <person name="Hayashi T."/>
        </authorList>
    </citation>
    <scope>NUCLEOTIDE SEQUENCE [LARGE SCALE GENOMIC DNA]</scope>
    <source>
        <strain evidence="5">JCM6362</strain>
    </source>
</reference>
<comment type="caution">
    <text evidence="4">The sequence shown here is derived from an EMBL/GenBank/DDBJ whole genome shotgun (WGS) entry which is preliminary data.</text>
</comment>
<dbReference type="Pfam" id="PF13828">
    <property type="entry name" value="DUF4190"/>
    <property type="match status" value="1"/>
</dbReference>
<dbReference type="EMBL" id="BCTB01000053">
    <property type="protein sequence ID" value="GAT17471.1"/>
    <property type="molecule type" value="Genomic_DNA"/>
</dbReference>
<feature type="transmembrane region" description="Helical" evidence="2">
    <location>
        <begin position="98"/>
        <end position="125"/>
    </location>
</feature>
<evidence type="ECO:0000313" key="4">
    <source>
        <dbReference type="EMBL" id="GAT17471.1"/>
    </source>
</evidence>
<feature type="compositionally biased region" description="Pro residues" evidence="1">
    <location>
        <begin position="10"/>
        <end position="35"/>
    </location>
</feature>
<dbReference type="Proteomes" id="UP000069654">
    <property type="component" value="Unassembled WGS sequence"/>
</dbReference>
<feature type="region of interest" description="Disordered" evidence="1">
    <location>
        <begin position="1"/>
        <end position="41"/>
    </location>
</feature>
<organism evidence="4 5">
    <name type="scientific">Mycolicibacterium thermoresistibile</name>
    <name type="common">Mycobacterium thermoresistibile</name>
    <dbReference type="NCBI Taxonomy" id="1797"/>
    <lineage>
        <taxon>Bacteria</taxon>
        <taxon>Bacillati</taxon>
        <taxon>Actinomycetota</taxon>
        <taxon>Actinomycetes</taxon>
        <taxon>Mycobacteriales</taxon>
        <taxon>Mycobacteriaceae</taxon>
        <taxon>Mycolicibacterium</taxon>
    </lineage>
</organism>
<dbReference type="AlphaFoldDB" id="A0A117INU0"/>
<evidence type="ECO:0000259" key="3">
    <source>
        <dbReference type="Pfam" id="PF13828"/>
    </source>
</evidence>
<evidence type="ECO:0000256" key="2">
    <source>
        <dbReference type="SAM" id="Phobius"/>
    </source>
</evidence>
<dbReference type="OrthoDB" id="4557756at2"/>
<sequence>MTEPDKPSVPEQPQPNPYGQPPGGYPVPPPPPPYGGYPGHPAAPTAPQNGLGIAALVVAIVALLFFWSVLGGIVGGIVAVILGVLARGRVKRGEATNGGVATAGIVLGVLAVLAGVASIAIYVALFNEVGGADYVSCVRDAGNDDAALQECEQRFRDRLEDRLGVTLEPNP</sequence>
<dbReference type="STRING" id="1797.RMCT_4440"/>
<dbReference type="InterPro" id="IPR025241">
    <property type="entry name" value="DUF4190"/>
</dbReference>
<accession>A0A117INU0</accession>
<keyword evidence="2" id="KW-0472">Membrane</keyword>
<protein>
    <recommendedName>
        <fullName evidence="3">DUF4190 domain-containing protein</fullName>
    </recommendedName>
</protein>
<keyword evidence="2" id="KW-0812">Transmembrane</keyword>
<feature type="domain" description="DUF4190" evidence="3">
    <location>
        <begin position="51"/>
        <end position="116"/>
    </location>
</feature>
<dbReference type="OMA" id="AAINMNN"/>
<proteinExistence type="predicted"/>
<reference evidence="4 5" key="1">
    <citation type="journal article" date="2016" name="Genome Announc.">
        <title>Draft Genome Sequences of Five Rapidly Growing Mycobacterium Species, M. thermoresistibile, M. fortuitum subsp. acetamidolyticum, M. canariasense, M. brisbanense, and M. novocastrense.</title>
        <authorList>
            <person name="Katahira K."/>
            <person name="Ogura Y."/>
            <person name="Gotoh Y."/>
            <person name="Hayashi T."/>
        </authorList>
    </citation>
    <scope>NUCLEOTIDE SEQUENCE [LARGE SCALE GENOMIC DNA]</scope>
    <source>
        <strain evidence="4 5">JCM6362</strain>
    </source>
</reference>
<dbReference type="RefSeq" id="WP_003923867.1">
    <property type="nucleotide sequence ID" value="NZ_BCTB01000053.1"/>
</dbReference>
<keyword evidence="2" id="KW-1133">Transmembrane helix</keyword>
<evidence type="ECO:0000313" key="5">
    <source>
        <dbReference type="Proteomes" id="UP000069654"/>
    </source>
</evidence>
<gene>
    <name evidence="4" type="ORF">RMCT_4440</name>
</gene>
<name>A0A117INU0_MYCTH</name>